<reference evidence="1 2" key="1">
    <citation type="submission" date="2015-11" db="EMBL/GenBank/DDBJ databases">
        <title>Expanding the genomic diversity of Burkholderia species for the development of highly accurate diagnostics.</title>
        <authorList>
            <person name="Sahl J."/>
            <person name="Keim P."/>
            <person name="Wagner D."/>
        </authorList>
    </citation>
    <scope>NUCLEOTIDE SEQUENCE [LARGE SCALE GENOMIC DNA]</scope>
    <source>
        <strain evidence="1 2">MSMB1301WGS</strain>
    </source>
</reference>
<organism evidence="1 2">
    <name type="scientific">Burkholderia territorii</name>
    <dbReference type="NCBI Taxonomy" id="1503055"/>
    <lineage>
        <taxon>Bacteria</taxon>
        <taxon>Pseudomonadati</taxon>
        <taxon>Pseudomonadota</taxon>
        <taxon>Betaproteobacteria</taxon>
        <taxon>Burkholderiales</taxon>
        <taxon>Burkholderiaceae</taxon>
        <taxon>Burkholderia</taxon>
        <taxon>Burkholderia cepacia complex</taxon>
    </lineage>
</organism>
<comment type="caution">
    <text evidence="1">The sequence shown here is derived from an EMBL/GenBank/DDBJ whole genome shotgun (WGS) entry which is preliminary data.</text>
</comment>
<dbReference type="AlphaFoldDB" id="A0A106DRD5"/>
<proteinExistence type="predicted"/>
<evidence type="ECO:0000313" key="2">
    <source>
        <dbReference type="Proteomes" id="UP000062317"/>
    </source>
</evidence>
<accession>A0A106DRD5</accession>
<dbReference type="EMBL" id="LPEQ01000113">
    <property type="protein sequence ID" value="KVV40981.1"/>
    <property type="molecule type" value="Genomic_DNA"/>
</dbReference>
<dbReference type="RefSeq" id="WP_060108315.1">
    <property type="nucleotide sequence ID" value="NZ_LPEQ01000113.1"/>
</dbReference>
<keyword evidence="2" id="KW-1185">Reference proteome</keyword>
<gene>
    <name evidence="1" type="ORF">WT27_13775</name>
</gene>
<sequence length="450" mass="48431">MTHEAGIPRVALAATSTAQDAAGGHKAKIGDGWYSQLAVGDDVFWNDPDEGICSGRRVIAEISSESGVIESDETMVRLAENGSFTEAYAGELSPVRPLFVAALPEIVWEYNGIATETAKVAGVAIGHVALRGRPDAEDAYEVILYHSQGEKNAWTGKPDPAAVAYVGPEEHKQGFVKMVERALACNTPSDVLTVLKQTLLQFDVEVLAVEGDEPGTSLGVVRVAALTESDAQSLAADHLWDDRLDITCGCRFRMRRVDADDANAVAPEARLYDGNWNHLFGPGRAETQCRIVVDVANETLLAAQALCGQQWVDLSAGERTDLSESLFDANDVCKAPEGWGLAHVESLPVWAPVQNLPTHAGEGPYIERLARNVIVLHTADSDLTFVIPPDAADESTYLMEKAQLDQREAARLYERAQLVSARARYAAIAAGLCERPAVTLDPKPSHPSGL</sequence>
<dbReference type="Proteomes" id="UP000062317">
    <property type="component" value="Unassembled WGS sequence"/>
</dbReference>
<name>A0A106DRD5_9BURK</name>
<protein>
    <submittedName>
        <fullName evidence="1">Uncharacterized protein</fullName>
    </submittedName>
</protein>
<evidence type="ECO:0000313" key="1">
    <source>
        <dbReference type="EMBL" id="KVV40981.1"/>
    </source>
</evidence>